<evidence type="ECO:0000259" key="1">
    <source>
        <dbReference type="Pfam" id="PF24698"/>
    </source>
</evidence>
<dbReference type="OrthoDB" id="3480230at2"/>
<dbReference type="EMBL" id="UFQQ01000012">
    <property type="protein sequence ID" value="SSW91479.1"/>
    <property type="molecule type" value="Genomic_DNA"/>
</dbReference>
<dbReference type="RefSeq" id="WP_114358512.1">
    <property type="nucleotide sequence ID" value="NZ_QRDT01000012.1"/>
</dbReference>
<evidence type="ECO:0000313" key="3">
    <source>
        <dbReference type="EMBL" id="SSW91479.1"/>
    </source>
</evidence>
<accession>A0A336JTL3</accession>
<sequence length="137" mass="15363">MGKYEPLTEFLKQQAGSEVRMSFAQIERVIGSKLPPVAQRHRAWWSNSPTNNVMTKAWIEAGFRSEQVDMENGRLVFRRDEQTGRPRAVVGAKPGQHPLFGCMKGTVLIPEGVDLTAPADPEWGKLAYGSDLPERLR</sequence>
<feature type="domain" description="DUF7662" evidence="1">
    <location>
        <begin position="4"/>
        <end position="78"/>
    </location>
</feature>
<protein>
    <recommendedName>
        <fullName evidence="1">DUF7662 domain-containing protein</fullName>
    </recommendedName>
</protein>
<dbReference type="InterPro" id="IPR056079">
    <property type="entry name" value="DUF7662"/>
</dbReference>
<proteinExistence type="predicted"/>
<dbReference type="Pfam" id="PF24698">
    <property type="entry name" value="DUF7662"/>
    <property type="match status" value="1"/>
</dbReference>
<keyword evidence="5" id="KW-1185">Reference proteome</keyword>
<dbReference type="Proteomes" id="UP000252631">
    <property type="component" value="Unassembled WGS sequence"/>
</dbReference>
<evidence type="ECO:0000313" key="4">
    <source>
        <dbReference type="Proteomes" id="UP000252631"/>
    </source>
</evidence>
<evidence type="ECO:0000313" key="2">
    <source>
        <dbReference type="EMBL" id="RED32584.1"/>
    </source>
</evidence>
<reference evidence="3 4" key="1">
    <citation type="submission" date="2017-08" db="EMBL/GenBank/DDBJ databases">
        <authorList>
            <person name="de Groot N.N."/>
        </authorList>
    </citation>
    <scope>NUCLEOTIDE SEQUENCE [LARGE SCALE GENOMIC DNA]</scope>
    <source>
        <strain evidence="3 4">JA575</strain>
    </source>
</reference>
<reference evidence="2 5" key="2">
    <citation type="submission" date="2018-07" db="EMBL/GenBank/DDBJ databases">
        <title>Genomic Encyclopedia of Archaeal and Bacterial Type Strains, Phase II (KMG-II): from individual species to whole genera.</title>
        <authorList>
            <person name="Goeker M."/>
        </authorList>
    </citation>
    <scope>NUCLEOTIDE SEQUENCE [LARGE SCALE GENOMIC DNA]</scope>
    <source>
        <strain evidence="2 5">JA575</strain>
    </source>
</reference>
<evidence type="ECO:0000313" key="5">
    <source>
        <dbReference type="Proteomes" id="UP000256343"/>
    </source>
</evidence>
<name>A0A336JTL3_9BRAD</name>
<gene>
    <name evidence="2" type="ORF">BJ125_11261</name>
    <name evidence="3" type="ORF">SAMN05892882_11261</name>
</gene>
<dbReference type="Proteomes" id="UP000256343">
    <property type="component" value="Unassembled WGS sequence"/>
</dbReference>
<dbReference type="AlphaFoldDB" id="A0A336JTL3"/>
<dbReference type="EMBL" id="QRDT01000012">
    <property type="protein sequence ID" value="RED32584.1"/>
    <property type="molecule type" value="Genomic_DNA"/>
</dbReference>
<organism evidence="3 4">
    <name type="scientific">Rhodopseudomonas pentothenatexigens</name>
    <dbReference type="NCBI Taxonomy" id="999699"/>
    <lineage>
        <taxon>Bacteria</taxon>
        <taxon>Pseudomonadati</taxon>
        <taxon>Pseudomonadota</taxon>
        <taxon>Alphaproteobacteria</taxon>
        <taxon>Hyphomicrobiales</taxon>
        <taxon>Nitrobacteraceae</taxon>
        <taxon>Rhodopseudomonas</taxon>
    </lineage>
</organism>